<protein>
    <submittedName>
        <fullName evidence="8">Competence protein ComEC</fullName>
    </submittedName>
</protein>
<reference evidence="8 9" key="1">
    <citation type="submission" date="2020-07" db="EMBL/GenBank/DDBJ databases">
        <title>Sequencing the genomes of 1000 actinobacteria strains.</title>
        <authorList>
            <person name="Klenk H.-P."/>
        </authorList>
    </citation>
    <scope>NUCLEOTIDE SEQUENCE [LARGE SCALE GENOMIC DNA]</scope>
    <source>
        <strain evidence="8 9">DSM 18248</strain>
    </source>
</reference>
<dbReference type="Gene3D" id="3.60.15.10">
    <property type="entry name" value="Ribonuclease Z/Hydroxyacylglutathione hydrolase-like"/>
    <property type="match status" value="1"/>
</dbReference>
<dbReference type="PANTHER" id="PTHR30619">
    <property type="entry name" value="DNA INTERNALIZATION/COMPETENCE PROTEIN COMEC/REC2"/>
    <property type="match status" value="1"/>
</dbReference>
<keyword evidence="5 6" id="KW-0472">Membrane</keyword>
<sequence>MPAATSRPTDLRMGVVGLGAWAGGLLVAAPRWSLLLSAGLVVGLVVGLATTATVLARRCGTGARTSTLVAVWRTTVLGCLLALVAVLCAGLLRADRVAGDPVAELADERAAVTGRLVVTTDPRPMAGSRSDGVFLRALVVEVDGRGSRWRVRSPVLVLAPSSWGEVRLGSALALAGRLQPPEDGERRLAAVLAVHGEPDVLDPPGPWWRATQVLRASLREAVAHRPAPERVLVPALVAGDDAGLDPTVAEEFRATGLTHLLAVSGTNLTLLLGALLVLARTIGVRGRGLLLLGLAGVVGFVLLARTEPSVLRAAVMGVVGLLALTHGGGRAVRGLGVAVTVLLLLDPGLATAPGFALSVLATAGIVLLGPRWRDALARWLPRWLAEAIAVPTAAQLACTPVVAALSGQVSLVAVVANLLAAPAVGPATVLGLLGGCVGLVWPWAGRLLGTAATWCVGWIVEVAHRGAALPTAAVDWSTTGIALALLTVLTVVLAWHGPWLVGTRARGATSCVLLLAVVVVRPPVPGWPPEGWALVACDVGQGDALVLPTTPGRAVVVDVGPEAGAVGRCLDRLGVDTVDLLVLTHFHADHVDGLAAVLGSHRVEEVWVSRVLDPVDGAREVLAEAADDGVPLHPAPYAGTWRSGATHLQVLWPLPGEPDPGPGDGTTANDASVVLLVEVAGLRLLLTGDLEPPGQAALARTLPDLAVDVLKVPHHGSSYQDLEWLAGLGASVAVVSVGEGNDYGHPSLAVLAALESSGAHVLRTDTDGAVAVVAGESGPSVLTTR</sequence>
<keyword evidence="2" id="KW-1003">Cell membrane</keyword>
<dbReference type="InterPro" id="IPR035681">
    <property type="entry name" value="ComA-like_MBL"/>
</dbReference>
<dbReference type="SUPFAM" id="SSF56281">
    <property type="entry name" value="Metallo-hydrolase/oxidoreductase"/>
    <property type="match status" value="1"/>
</dbReference>
<dbReference type="NCBIfam" id="TIGR00360">
    <property type="entry name" value="ComEC_N-term"/>
    <property type="match status" value="1"/>
</dbReference>
<evidence type="ECO:0000256" key="4">
    <source>
        <dbReference type="ARBA" id="ARBA00022989"/>
    </source>
</evidence>
<feature type="transmembrane region" description="Helical" evidence="6">
    <location>
        <begin position="388"/>
        <end position="416"/>
    </location>
</feature>
<feature type="transmembrane region" description="Helical" evidence="6">
    <location>
        <begin position="68"/>
        <end position="92"/>
    </location>
</feature>
<feature type="transmembrane region" description="Helical" evidence="6">
    <location>
        <begin position="12"/>
        <end position="29"/>
    </location>
</feature>
<dbReference type="EMBL" id="JACBZI010000001">
    <property type="protein sequence ID" value="NYI09692.1"/>
    <property type="molecule type" value="Genomic_DNA"/>
</dbReference>
<feature type="transmembrane region" description="Helical" evidence="6">
    <location>
        <begin position="423"/>
        <end position="444"/>
    </location>
</feature>
<evidence type="ECO:0000256" key="2">
    <source>
        <dbReference type="ARBA" id="ARBA00022475"/>
    </source>
</evidence>
<dbReference type="Pfam" id="PF00753">
    <property type="entry name" value="Lactamase_B"/>
    <property type="match status" value="1"/>
</dbReference>
<feature type="transmembrane region" description="Helical" evidence="6">
    <location>
        <begin position="260"/>
        <end position="279"/>
    </location>
</feature>
<dbReference type="Pfam" id="PF03772">
    <property type="entry name" value="Competence"/>
    <property type="match status" value="1"/>
</dbReference>
<feature type="transmembrane region" description="Helical" evidence="6">
    <location>
        <begin position="476"/>
        <end position="495"/>
    </location>
</feature>
<dbReference type="PANTHER" id="PTHR30619:SF1">
    <property type="entry name" value="RECOMBINATION PROTEIN 2"/>
    <property type="match status" value="1"/>
</dbReference>
<feature type="transmembrane region" description="Helical" evidence="6">
    <location>
        <begin position="341"/>
        <end position="368"/>
    </location>
</feature>
<evidence type="ECO:0000256" key="3">
    <source>
        <dbReference type="ARBA" id="ARBA00022692"/>
    </source>
</evidence>
<name>A0A7Y9YES6_9ACTN</name>
<evidence type="ECO:0000313" key="9">
    <source>
        <dbReference type="Proteomes" id="UP000537326"/>
    </source>
</evidence>
<comment type="subcellular location">
    <subcellularLocation>
        <location evidence="1">Cell membrane</location>
        <topology evidence="1">Multi-pass membrane protein</topology>
    </subcellularLocation>
</comment>
<evidence type="ECO:0000256" key="6">
    <source>
        <dbReference type="SAM" id="Phobius"/>
    </source>
</evidence>
<dbReference type="InterPro" id="IPR052159">
    <property type="entry name" value="Competence_DNA_uptake"/>
</dbReference>
<feature type="transmembrane region" description="Helical" evidence="6">
    <location>
        <begin position="286"/>
        <end position="304"/>
    </location>
</feature>
<proteinExistence type="predicted"/>
<feature type="domain" description="Metallo-beta-lactamase" evidence="7">
    <location>
        <begin position="541"/>
        <end position="739"/>
    </location>
</feature>
<keyword evidence="3 6" id="KW-0812">Transmembrane</keyword>
<evidence type="ECO:0000259" key="7">
    <source>
        <dbReference type="SMART" id="SM00849"/>
    </source>
</evidence>
<evidence type="ECO:0000256" key="5">
    <source>
        <dbReference type="ARBA" id="ARBA00023136"/>
    </source>
</evidence>
<feature type="transmembrane region" description="Helical" evidence="6">
    <location>
        <begin position="35"/>
        <end position="56"/>
    </location>
</feature>
<organism evidence="8 9">
    <name type="scientific">Nocardioides marinus</name>
    <dbReference type="NCBI Taxonomy" id="374514"/>
    <lineage>
        <taxon>Bacteria</taxon>
        <taxon>Bacillati</taxon>
        <taxon>Actinomycetota</taxon>
        <taxon>Actinomycetes</taxon>
        <taxon>Propionibacteriales</taxon>
        <taxon>Nocardioidaceae</taxon>
        <taxon>Nocardioides</taxon>
    </lineage>
</organism>
<keyword evidence="4 6" id="KW-1133">Transmembrane helix</keyword>
<comment type="caution">
    <text evidence="8">The sequence shown here is derived from an EMBL/GenBank/DDBJ whole genome shotgun (WGS) entry which is preliminary data.</text>
</comment>
<dbReference type="InterPro" id="IPR001279">
    <property type="entry name" value="Metallo-B-lactamas"/>
</dbReference>
<dbReference type="AlphaFoldDB" id="A0A7Y9YES6"/>
<gene>
    <name evidence="8" type="ORF">BKA05_001207</name>
</gene>
<dbReference type="Proteomes" id="UP000537326">
    <property type="component" value="Unassembled WGS sequence"/>
</dbReference>
<dbReference type="InterPro" id="IPR036866">
    <property type="entry name" value="RibonucZ/Hydroxyglut_hydro"/>
</dbReference>
<dbReference type="RefSeq" id="WP_343045544.1">
    <property type="nucleotide sequence ID" value="NZ_BAAAPP010000012.1"/>
</dbReference>
<dbReference type="SMART" id="SM00849">
    <property type="entry name" value="Lactamase_B"/>
    <property type="match status" value="1"/>
</dbReference>
<dbReference type="InterPro" id="IPR004477">
    <property type="entry name" value="ComEC_N"/>
</dbReference>
<evidence type="ECO:0000256" key="1">
    <source>
        <dbReference type="ARBA" id="ARBA00004651"/>
    </source>
</evidence>
<dbReference type="CDD" id="cd07731">
    <property type="entry name" value="ComA-like_MBL-fold"/>
    <property type="match status" value="1"/>
</dbReference>
<accession>A0A7Y9YES6</accession>
<keyword evidence="9" id="KW-1185">Reference proteome</keyword>
<evidence type="ECO:0000313" key="8">
    <source>
        <dbReference type="EMBL" id="NYI09692.1"/>
    </source>
</evidence>
<dbReference type="GO" id="GO:0005886">
    <property type="term" value="C:plasma membrane"/>
    <property type="evidence" value="ECO:0007669"/>
    <property type="project" value="UniProtKB-SubCell"/>
</dbReference>